<comment type="caution">
    <text evidence="8">The sequence shown here is derived from an EMBL/GenBank/DDBJ whole genome shotgun (WGS) entry which is preliminary data.</text>
</comment>
<evidence type="ECO:0000256" key="1">
    <source>
        <dbReference type="ARBA" id="ARBA00022603"/>
    </source>
</evidence>
<feature type="domain" description="DNA methylase adenine-specific" evidence="6">
    <location>
        <begin position="335"/>
        <end position="619"/>
    </location>
</feature>
<keyword evidence="2" id="KW-0808">Transferase</keyword>
<evidence type="ECO:0008006" key="9">
    <source>
        <dbReference type="Google" id="ProtNLM"/>
    </source>
</evidence>
<dbReference type="PRINTS" id="PR00507">
    <property type="entry name" value="N12N6MTFRASE"/>
</dbReference>
<dbReference type="Pfam" id="PF22837">
    <property type="entry name" value="M_Eco57I_C"/>
    <property type="match status" value="1"/>
</dbReference>
<feature type="domain" description="Type II methyltransferase M.Eco57I C-terminal" evidence="7">
    <location>
        <begin position="733"/>
        <end position="812"/>
    </location>
</feature>
<keyword evidence="3" id="KW-0949">S-adenosyl-L-methionine</keyword>
<evidence type="ECO:0000256" key="5">
    <source>
        <dbReference type="SAM" id="MobiDB-lite"/>
    </source>
</evidence>
<dbReference type="GO" id="GO:0003677">
    <property type="term" value="F:DNA binding"/>
    <property type="evidence" value="ECO:0007669"/>
    <property type="project" value="InterPro"/>
</dbReference>
<dbReference type="GO" id="GO:0008170">
    <property type="term" value="F:N-methyltransferase activity"/>
    <property type="evidence" value="ECO:0007669"/>
    <property type="project" value="InterPro"/>
</dbReference>
<gene>
    <name evidence="8" type="ORF">ENM66_07895</name>
</gene>
<dbReference type="EMBL" id="DRYQ01000117">
    <property type="protein sequence ID" value="HHQ51252.1"/>
    <property type="molecule type" value="Genomic_DNA"/>
</dbReference>
<evidence type="ECO:0000259" key="6">
    <source>
        <dbReference type="Pfam" id="PF02384"/>
    </source>
</evidence>
<protein>
    <recommendedName>
        <fullName evidence="9">Site-specific DNA-methyltransferase (adenine-specific)</fullName>
    </recommendedName>
</protein>
<reference evidence="8" key="1">
    <citation type="journal article" date="2020" name="mSystems">
        <title>Genome- and Community-Level Interaction Insights into Carbon Utilization and Element Cycling Functions of Hydrothermarchaeota in Hydrothermal Sediment.</title>
        <authorList>
            <person name="Zhou Z."/>
            <person name="Liu Y."/>
            <person name="Xu W."/>
            <person name="Pan J."/>
            <person name="Luo Z.H."/>
            <person name="Li M."/>
        </authorList>
    </citation>
    <scope>NUCLEOTIDE SEQUENCE [LARGE SCALE GENOMIC DNA]</scope>
    <source>
        <strain evidence="8">SpSt-1105</strain>
    </source>
</reference>
<evidence type="ECO:0000256" key="3">
    <source>
        <dbReference type="ARBA" id="ARBA00022691"/>
    </source>
</evidence>
<organism evidence="8">
    <name type="scientific">Ignisphaera aggregans</name>
    <dbReference type="NCBI Taxonomy" id="334771"/>
    <lineage>
        <taxon>Archaea</taxon>
        <taxon>Thermoproteota</taxon>
        <taxon>Thermoprotei</taxon>
        <taxon>Desulfurococcales</taxon>
        <taxon>Desulfurococcaceae</taxon>
        <taxon>Ignisphaera</taxon>
    </lineage>
</organism>
<dbReference type="GO" id="GO:0009007">
    <property type="term" value="F:site-specific DNA-methyltransferase (adenine-specific) activity"/>
    <property type="evidence" value="ECO:0007669"/>
    <property type="project" value="UniProtKB-EC"/>
</dbReference>
<accession>A0A7J3Z9D4</accession>
<dbReference type="GO" id="GO:0032259">
    <property type="term" value="P:methylation"/>
    <property type="evidence" value="ECO:0007669"/>
    <property type="project" value="UniProtKB-KW"/>
</dbReference>
<feature type="region of interest" description="Disordered" evidence="5">
    <location>
        <begin position="1046"/>
        <end position="1082"/>
    </location>
</feature>
<dbReference type="PROSITE" id="PS00092">
    <property type="entry name" value="N6_MTASE"/>
    <property type="match status" value="1"/>
</dbReference>
<proteinExistence type="predicted"/>
<dbReference type="AlphaFoldDB" id="A0A7J3Z9D4"/>
<feature type="compositionally biased region" description="Basic and acidic residues" evidence="5">
    <location>
        <begin position="1046"/>
        <end position="1067"/>
    </location>
</feature>
<sequence>MSRIKKVLEKFVSQKFNDVTIADVVNQYDVDGRYADLAVLKDDGKPILLIETKKVRHDARGFRIERRFIVTSEEVVGQAVAYAAILKRKGIYVPFVMTANDRQLALFAVPENVDELVDWEAIRERRYGKVVKNFYEFRNQNLILHKPHNFSEEFFRELLDIVTGIYKKRFGVEEKRQELHWIVIEDLRGFVDFLAPFIEQAIAPNGVFRADVREKLEDYSSRTGYTPTPNGLAREMAYVLMNKIVFYKVLERFYNIPQLKPLYENGVVSTCSSYIRKLNEYFETAIKVTKDFESIFRTGIYDVTENDVVESEEVLRAFDWLIRFLEQYRIEELGDVIGYVYEELIPAEERHVLGQFYTPKPIAELIVKWCIRSPDDKVLDPGCGSGTFLVEAYKRLAELKLKKPFSEIKHVPEDVHRQILRQLYAIDINEFPAHLTAMNLAMKNVRAPSVEMNIFVRDYFTVRPGFKLLAPYKVRTPEGEKEVEVVFKDFDAVVGNPPYTRWTEIPEATRNQIREVLSTCISKYDLEPQVARGVEPGIYVYWIMHSTNFLKDGGRLGMIISDSWLQTDYGRNFFKFLLDNYKVHAVIDISARVFPVPLIGTCVILLERCSRKEERSSNVAVFSYLDVSRGSIDVDEILKFIESVKNLATVKQPITKDFVSGAKIIARVYVQKELEGYEGKLIDLIFKAEDILGMLTRCSSVNRLSNYFEPSYGNILYLYLTSTGQIRGVRNVGGEEFFYLTETRVKQLGIPQEFLYPLLPSSRYLKFFTFTEDDWQELRKSGSECYLFLCHKPRNDLPESVRRYIQLGEGPNAQIRLRRRPGETQGRPVSESQAAQTRREHRNFFCDWYDLGGVVETPIYVARGARYWMRFVLAKFRCALDDRILALIPRQGVQFDELELKALLAYLNSSFVQLQAEVKGRVAGGVALLELDVKPLSEILILDVKKLPREDVEKLAQLFDKLEAEARRLGGADAAENVFGSELARELTDRSDVRAGVAGLFNTVIKEIDCEVARVLGLEHLVETIRALVLDLVKRRLSRAREAKREAIEGSERLREPQRSRRREGESSRGITRTLDEYFKRS</sequence>
<dbReference type="SUPFAM" id="SSF53335">
    <property type="entry name" value="S-adenosyl-L-methionine-dependent methyltransferases"/>
    <property type="match status" value="1"/>
</dbReference>
<evidence type="ECO:0000313" key="8">
    <source>
        <dbReference type="EMBL" id="HHQ51252.1"/>
    </source>
</evidence>
<dbReference type="InterPro" id="IPR003356">
    <property type="entry name" value="DNA_methylase_A-5"/>
</dbReference>
<evidence type="ECO:0000256" key="4">
    <source>
        <dbReference type="ARBA" id="ARBA00022747"/>
    </source>
</evidence>
<keyword evidence="4" id="KW-0680">Restriction system</keyword>
<dbReference type="InterPro" id="IPR054520">
    <property type="entry name" value="M_Eco57I_C"/>
</dbReference>
<dbReference type="PANTHER" id="PTHR33841">
    <property type="entry name" value="DNA METHYLTRANSFERASE YEEA-RELATED"/>
    <property type="match status" value="1"/>
</dbReference>
<dbReference type="GO" id="GO:0009307">
    <property type="term" value="P:DNA restriction-modification system"/>
    <property type="evidence" value="ECO:0007669"/>
    <property type="project" value="UniProtKB-KW"/>
</dbReference>
<name>A0A7J3Z9D4_9CREN</name>
<dbReference type="PANTHER" id="PTHR33841:SF5">
    <property type="entry name" value="DNA METHYLASE (MODIFICATION METHYLASE) (METHYLTRANSFERASE)-RELATED"/>
    <property type="match status" value="1"/>
</dbReference>
<dbReference type="InterPro" id="IPR050953">
    <property type="entry name" value="N4_N6_ade-DNA_methylase"/>
</dbReference>
<keyword evidence="1" id="KW-0489">Methyltransferase</keyword>
<evidence type="ECO:0000259" key="7">
    <source>
        <dbReference type="Pfam" id="PF22837"/>
    </source>
</evidence>
<evidence type="ECO:0000256" key="2">
    <source>
        <dbReference type="ARBA" id="ARBA00022679"/>
    </source>
</evidence>
<dbReference type="Gene3D" id="3.40.50.150">
    <property type="entry name" value="Vaccinia Virus protein VP39"/>
    <property type="match status" value="1"/>
</dbReference>
<dbReference type="InterPro" id="IPR029063">
    <property type="entry name" value="SAM-dependent_MTases_sf"/>
</dbReference>
<dbReference type="Pfam" id="PF02384">
    <property type="entry name" value="N6_Mtase"/>
    <property type="match status" value="1"/>
</dbReference>
<dbReference type="InterPro" id="IPR002052">
    <property type="entry name" value="DNA_methylase_N6_adenine_CS"/>
</dbReference>